<keyword evidence="1" id="KW-0547">Nucleotide-binding</keyword>
<evidence type="ECO:0000256" key="1">
    <source>
        <dbReference type="ARBA" id="ARBA00022741"/>
    </source>
</evidence>
<dbReference type="InterPro" id="IPR011335">
    <property type="entry name" value="Restrct_endonuc-II-like"/>
</dbReference>
<organism evidence="7 8">
    <name type="scientific">Carnobacterium maltaromaticum</name>
    <name type="common">Carnobacterium piscicola</name>
    <dbReference type="NCBI Taxonomy" id="2751"/>
    <lineage>
        <taxon>Bacteria</taxon>
        <taxon>Bacillati</taxon>
        <taxon>Bacillota</taxon>
        <taxon>Bacilli</taxon>
        <taxon>Lactobacillales</taxon>
        <taxon>Carnobacteriaceae</taxon>
        <taxon>Carnobacterium</taxon>
    </lineage>
</organism>
<keyword evidence="4" id="KW-0067">ATP-binding</keyword>
<evidence type="ECO:0000259" key="6">
    <source>
        <dbReference type="Pfam" id="PF09588"/>
    </source>
</evidence>
<dbReference type="Proteomes" id="UP001290462">
    <property type="component" value="Unassembled WGS sequence"/>
</dbReference>
<name>A0AAW9K644_CARML</name>
<dbReference type="GO" id="GO:0005524">
    <property type="term" value="F:ATP binding"/>
    <property type="evidence" value="ECO:0007669"/>
    <property type="project" value="UniProtKB-KW"/>
</dbReference>
<keyword evidence="3" id="KW-0347">Helicase</keyword>
<protein>
    <submittedName>
        <fullName evidence="7">YqaJ viral recombinase family protein</fullName>
    </submittedName>
</protein>
<dbReference type="EMBL" id="JAVBVO010000003">
    <property type="protein sequence ID" value="MDZ5758721.1"/>
    <property type="molecule type" value="Genomic_DNA"/>
</dbReference>
<dbReference type="AlphaFoldDB" id="A0AAW9K644"/>
<comment type="caution">
    <text evidence="7">The sequence shown here is derived from an EMBL/GenBank/DDBJ whole genome shotgun (WGS) entry which is preliminary data.</text>
</comment>
<evidence type="ECO:0000313" key="8">
    <source>
        <dbReference type="Proteomes" id="UP001290462"/>
    </source>
</evidence>
<evidence type="ECO:0000256" key="5">
    <source>
        <dbReference type="SAM" id="Coils"/>
    </source>
</evidence>
<dbReference type="Gene3D" id="3.90.320.10">
    <property type="match status" value="1"/>
</dbReference>
<feature type="coiled-coil region" evidence="5">
    <location>
        <begin position="206"/>
        <end position="240"/>
    </location>
</feature>
<dbReference type="SUPFAM" id="SSF52980">
    <property type="entry name" value="Restriction endonuclease-like"/>
    <property type="match status" value="1"/>
</dbReference>
<dbReference type="GO" id="GO:0004386">
    <property type="term" value="F:helicase activity"/>
    <property type="evidence" value="ECO:0007669"/>
    <property type="project" value="UniProtKB-KW"/>
</dbReference>
<accession>A0AAW9K644</accession>
<sequence>MTNLFGLETTDTNVTENRNVFVGGSDIPAILGISKYKTQFELAKEKAGISTPEFQSNPYIQYGNKMEPAIREYINTMNSLNFQPETFIDKNNGIRSNVDGFDKETGLLLEIKTHGATPTIKVYEAQMQLYMAQMGIDVGWLALYKRPGDFDLEFDRENLEIKEIERDNDYIQKIVDAIESFWIRVYALKDNPEMTEVEFSSYGNDLEKMAKRVEVFEMEILNFKEQAKLVEARQKELKEELYSKMEENDIKKFETELLTITRVLPTTSKTIDSAKLKKENPDLFETYSKVSNKKGYVKITAKKNKEGTNK</sequence>
<dbReference type="GO" id="GO:0016787">
    <property type="term" value="F:hydrolase activity"/>
    <property type="evidence" value="ECO:0007669"/>
    <property type="project" value="UniProtKB-KW"/>
</dbReference>
<dbReference type="RefSeq" id="WP_322808888.1">
    <property type="nucleotide sequence ID" value="NZ_JAVBVO010000003.1"/>
</dbReference>
<proteinExistence type="predicted"/>
<dbReference type="Pfam" id="PF09588">
    <property type="entry name" value="YqaJ"/>
    <property type="match status" value="1"/>
</dbReference>
<evidence type="ECO:0000256" key="4">
    <source>
        <dbReference type="ARBA" id="ARBA00022840"/>
    </source>
</evidence>
<evidence type="ECO:0000313" key="7">
    <source>
        <dbReference type="EMBL" id="MDZ5758721.1"/>
    </source>
</evidence>
<keyword evidence="2" id="KW-0378">Hydrolase</keyword>
<dbReference type="InterPro" id="IPR019080">
    <property type="entry name" value="YqaJ_viral_recombinase"/>
</dbReference>
<keyword evidence="5" id="KW-0175">Coiled coil</keyword>
<feature type="domain" description="YqaJ viral recombinase" evidence="6">
    <location>
        <begin position="18"/>
        <end position="134"/>
    </location>
</feature>
<evidence type="ECO:0000256" key="2">
    <source>
        <dbReference type="ARBA" id="ARBA00022801"/>
    </source>
</evidence>
<reference evidence="7" key="1">
    <citation type="submission" date="2023-08" db="EMBL/GenBank/DDBJ databases">
        <title>Genomic characterization of piscicolin 126 produced by Carnobacterium maltaromaticum CM22 strain isolated from salmon (Salmo salar).</title>
        <authorList>
            <person name="Gonzalez-Gragera E."/>
            <person name="Garcia-Lopez J.D."/>
            <person name="Teso-Perez C."/>
            <person name="Gimenez-Hernandez I."/>
            <person name="Peralta-Sanchez J.M."/>
            <person name="Valdivia E."/>
            <person name="Montalban-Lopez M."/>
            <person name="Martin-Platero A.M."/>
            <person name="Banos A."/>
            <person name="Martinez-Bueno M."/>
        </authorList>
    </citation>
    <scope>NUCLEOTIDE SEQUENCE</scope>
    <source>
        <strain evidence="7">CM22</strain>
    </source>
</reference>
<evidence type="ECO:0000256" key="3">
    <source>
        <dbReference type="ARBA" id="ARBA00022806"/>
    </source>
</evidence>
<dbReference type="InterPro" id="IPR011604">
    <property type="entry name" value="PDDEXK-like_dom_sf"/>
</dbReference>
<gene>
    <name evidence="7" type="ORF">RAK27_08655</name>
</gene>